<proteinExistence type="predicted"/>
<name>A0A5E4ZBD8_9BURK</name>
<reference evidence="1 2" key="1">
    <citation type="submission" date="2019-08" db="EMBL/GenBank/DDBJ databases">
        <authorList>
            <person name="Peeters C."/>
        </authorList>
    </citation>
    <scope>NUCLEOTIDE SEQUENCE [LARGE SCALE GENOMIC DNA]</scope>
    <source>
        <strain evidence="1 2">LMG 31108</strain>
    </source>
</reference>
<protein>
    <submittedName>
        <fullName evidence="1">Uncharacterized protein</fullName>
    </submittedName>
</protein>
<dbReference type="Proteomes" id="UP000406256">
    <property type="component" value="Unassembled WGS sequence"/>
</dbReference>
<gene>
    <name evidence="1" type="ORF">PAN31108_05237</name>
</gene>
<dbReference type="AlphaFoldDB" id="A0A5E4ZBD8"/>
<keyword evidence="2" id="KW-1185">Reference proteome</keyword>
<accession>A0A5E4ZBD8</accession>
<evidence type="ECO:0000313" key="2">
    <source>
        <dbReference type="Proteomes" id="UP000406256"/>
    </source>
</evidence>
<organism evidence="1 2">
    <name type="scientific">Pandoraea anhela</name>
    <dbReference type="NCBI Taxonomy" id="2508295"/>
    <lineage>
        <taxon>Bacteria</taxon>
        <taxon>Pseudomonadati</taxon>
        <taxon>Pseudomonadota</taxon>
        <taxon>Betaproteobacteria</taxon>
        <taxon>Burkholderiales</taxon>
        <taxon>Burkholderiaceae</taxon>
        <taxon>Pandoraea</taxon>
    </lineage>
</organism>
<dbReference type="EMBL" id="CABPSB010000047">
    <property type="protein sequence ID" value="VVE57735.1"/>
    <property type="molecule type" value="Genomic_DNA"/>
</dbReference>
<sequence length="247" mass="28309">MQALQSFGMTRTIYSNSLSLAEASSREMIQYVAEQFWVSGDWIEGAYDHIYSGAPGMEKTTDWRRSLRGAYDLVARAGANGEQLNVILPVWPDFYELDAIGDILDFDAHDYEHFFLVARKSNDFSVDCFRLAISDPLTYRKCRDGLFLLFLAAEIYEIETQRKTYIDVYQAQREHIRSCYLGDMFLVDVVCAGRLVRNHKDFIYSDGTATLKATHDVPSRLGSWLQENLTEFVARRMSSLPTTISFP</sequence>
<evidence type="ECO:0000313" key="1">
    <source>
        <dbReference type="EMBL" id="VVE57735.1"/>
    </source>
</evidence>